<evidence type="ECO:0000313" key="10">
    <source>
        <dbReference type="Proteomes" id="UP001519667"/>
    </source>
</evidence>
<proteinExistence type="inferred from homology"/>
<dbReference type="InterPro" id="IPR003738">
    <property type="entry name" value="SRAP"/>
</dbReference>
<dbReference type="Gene3D" id="3.90.1680.10">
    <property type="entry name" value="SOS response associated peptidase-like"/>
    <property type="match status" value="1"/>
</dbReference>
<dbReference type="SUPFAM" id="SSF143081">
    <property type="entry name" value="BB1717-like"/>
    <property type="match status" value="1"/>
</dbReference>
<evidence type="ECO:0000313" key="9">
    <source>
        <dbReference type="EMBL" id="MBT8767561.1"/>
    </source>
</evidence>
<dbReference type="Proteomes" id="UP001519667">
    <property type="component" value="Unassembled WGS sequence"/>
</dbReference>
<accession>A0ABS5XIP3</accession>
<keyword evidence="3" id="KW-0227">DNA damage</keyword>
<evidence type="ECO:0000256" key="4">
    <source>
        <dbReference type="ARBA" id="ARBA00022801"/>
    </source>
</evidence>
<gene>
    <name evidence="9" type="ORF">J7302_15720</name>
</gene>
<name>A0ABS5XIP3_9GAMM</name>
<evidence type="ECO:0000256" key="3">
    <source>
        <dbReference type="ARBA" id="ARBA00022763"/>
    </source>
</evidence>
<dbReference type="EC" id="3.4.-.-" evidence="8"/>
<evidence type="ECO:0000256" key="2">
    <source>
        <dbReference type="ARBA" id="ARBA00022670"/>
    </source>
</evidence>
<keyword evidence="10" id="KW-1185">Reference proteome</keyword>
<keyword evidence="6" id="KW-0238">DNA-binding</keyword>
<comment type="similarity">
    <text evidence="1 8">Belongs to the SOS response-associated peptidase family.</text>
</comment>
<reference evidence="9 10" key="1">
    <citation type="submission" date="2021-04" db="EMBL/GenBank/DDBJ databases">
        <title>Pseudomonas boanensis sp. nov., a bacterium isolated from river water used for household purposes in Boane District, Mozambique.</title>
        <authorList>
            <person name="Nicklasson M."/>
            <person name="Martin-Rodriguez A.J."/>
            <person name="Thorell K."/>
            <person name="Neves L."/>
            <person name="Mussagy A."/>
            <person name="Rydberg H.A."/>
            <person name="Hernroth B."/>
            <person name="Svensson-Stadler L."/>
            <person name="Sjoling A."/>
        </authorList>
    </citation>
    <scope>NUCLEOTIDE SEQUENCE [LARGE SCALE GENOMIC DNA]</scope>
    <source>
        <strain evidence="9 10">DB1</strain>
    </source>
</reference>
<dbReference type="InterPro" id="IPR036590">
    <property type="entry name" value="SRAP-like"/>
</dbReference>
<protein>
    <recommendedName>
        <fullName evidence="8">Abasic site processing protein</fullName>
        <ecNumber evidence="8">3.4.-.-</ecNumber>
    </recommendedName>
</protein>
<evidence type="ECO:0000256" key="1">
    <source>
        <dbReference type="ARBA" id="ARBA00008136"/>
    </source>
</evidence>
<organism evidence="9 10">
    <name type="scientific">Metapseudomonas boanensis</name>
    <dbReference type="NCBI Taxonomy" id="2822138"/>
    <lineage>
        <taxon>Bacteria</taxon>
        <taxon>Pseudomonadati</taxon>
        <taxon>Pseudomonadota</taxon>
        <taxon>Gammaproteobacteria</taxon>
        <taxon>Pseudomonadales</taxon>
        <taxon>Pseudomonadaceae</taxon>
        <taxon>Metapseudomonas</taxon>
    </lineage>
</organism>
<sequence length="235" mass="26368">MCGRFAQNRKPHRYAEALGLQPEQLRMSELDEPIGRYNVAPHTPVHLLHLDDDGLRDDLVTWGWAPIWATGKHPTPFNARIETVATSNFFRSIWKTGRALIGADGWYEWRASLTDPTLKQPYFIRLKNHQPLFFAAIGQFPREGQEPLEGDGFVILSSAADDGLTTIHERKPIVLSPGLARAWLDPGVTSEEAEDIARFNASTAEAFEWYPVSRAVGNTHNDHPGLIKPINDPLV</sequence>
<dbReference type="PANTHER" id="PTHR13604:SF0">
    <property type="entry name" value="ABASIC SITE PROCESSING PROTEIN HMCES"/>
    <property type="match status" value="1"/>
</dbReference>
<keyword evidence="4 8" id="KW-0378">Hydrolase</keyword>
<comment type="caution">
    <text evidence="9">The sequence shown here is derived from an EMBL/GenBank/DDBJ whole genome shotgun (WGS) entry which is preliminary data.</text>
</comment>
<evidence type="ECO:0000256" key="7">
    <source>
        <dbReference type="ARBA" id="ARBA00023239"/>
    </source>
</evidence>
<dbReference type="Pfam" id="PF02586">
    <property type="entry name" value="SRAP"/>
    <property type="match status" value="1"/>
</dbReference>
<dbReference type="EMBL" id="JAGTIS010000008">
    <property type="protein sequence ID" value="MBT8767561.1"/>
    <property type="molecule type" value="Genomic_DNA"/>
</dbReference>
<evidence type="ECO:0000256" key="6">
    <source>
        <dbReference type="ARBA" id="ARBA00023125"/>
    </source>
</evidence>
<keyword evidence="2 8" id="KW-0645">Protease</keyword>
<evidence type="ECO:0000256" key="5">
    <source>
        <dbReference type="ARBA" id="ARBA00023124"/>
    </source>
</evidence>
<dbReference type="PANTHER" id="PTHR13604">
    <property type="entry name" value="DC12-RELATED"/>
    <property type="match status" value="1"/>
</dbReference>
<keyword evidence="5" id="KW-0190">Covalent protein-DNA linkage</keyword>
<keyword evidence="7" id="KW-0456">Lyase</keyword>
<dbReference type="RefSeq" id="WP_215376637.1">
    <property type="nucleotide sequence ID" value="NZ_JAGTIS010000008.1"/>
</dbReference>
<evidence type="ECO:0000256" key="8">
    <source>
        <dbReference type="RuleBase" id="RU364100"/>
    </source>
</evidence>